<feature type="domain" description="POTRA" evidence="9">
    <location>
        <begin position="36"/>
        <end position="104"/>
    </location>
</feature>
<dbReference type="PANTHER" id="PTHR37820">
    <property type="entry name" value="CELL DIVISION PROTEIN DIVIB"/>
    <property type="match status" value="1"/>
</dbReference>
<dbReference type="InterPro" id="IPR050487">
    <property type="entry name" value="FtsQ_DivIB"/>
</dbReference>
<evidence type="ECO:0000256" key="7">
    <source>
        <dbReference type="ARBA" id="ARBA00023306"/>
    </source>
</evidence>
<evidence type="ECO:0000256" key="5">
    <source>
        <dbReference type="ARBA" id="ARBA00022989"/>
    </source>
</evidence>
<evidence type="ECO:0000256" key="6">
    <source>
        <dbReference type="ARBA" id="ARBA00023136"/>
    </source>
</evidence>
<reference evidence="11" key="1">
    <citation type="journal article" date="2019" name="Int. J. Syst. Evol. Microbiol.">
        <title>The Global Catalogue of Microorganisms (GCM) 10K type strain sequencing project: providing services to taxonomists for standard genome sequencing and annotation.</title>
        <authorList>
            <consortium name="The Broad Institute Genomics Platform"/>
            <consortium name="The Broad Institute Genome Sequencing Center for Infectious Disease"/>
            <person name="Wu L."/>
            <person name="Ma J."/>
        </authorList>
    </citation>
    <scope>NUCLEOTIDE SEQUENCE [LARGE SCALE GENOMIC DNA]</scope>
    <source>
        <strain evidence="11">JCM 6486</strain>
    </source>
</reference>
<keyword evidence="2" id="KW-1003">Cell membrane</keyword>
<dbReference type="InterPro" id="IPR013685">
    <property type="entry name" value="POTRA_FtsQ_type"/>
</dbReference>
<comment type="caution">
    <text evidence="10">The sequence shown here is derived from an EMBL/GenBank/DDBJ whole genome shotgun (WGS) entry which is preliminary data.</text>
</comment>
<dbReference type="InterPro" id="IPR034746">
    <property type="entry name" value="POTRA"/>
</dbReference>
<evidence type="ECO:0000256" key="4">
    <source>
        <dbReference type="ARBA" id="ARBA00022692"/>
    </source>
</evidence>
<dbReference type="RefSeq" id="WP_346040945.1">
    <property type="nucleotide sequence ID" value="NZ_BAAACP010000001.1"/>
</dbReference>
<feature type="transmembrane region" description="Helical" evidence="8">
    <location>
        <begin position="16"/>
        <end position="36"/>
    </location>
</feature>
<accession>A0ABP3X8A7</accession>
<evidence type="ECO:0000313" key="10">
    <source>
        <dbReference type="EMBL" id="GAA0860996.1"/>
    </source>
</evidence>
<evidence type="ECO:0000256" key="3">
    <source>
        <dbReference type="ARBA" id="ARBA00022618"/>
    </source>
</evidence>
<dbReference type="Gene3D" id="3.10.20.310">
    <property type="entry name" value="membrane protein fhac"/>
    <property type="match status" value="1"/>
</dbReference>
<comment type="subcellular location">
    <subcellularLocation>
        <location evidence="1">Membrane</location>
    </subcellularLocation>
</comment>
<keyword evidence="6 8" id="KW-0472">Membrane</keyword>
<gene>
    <name evidence="10" type="ORF">GCM10008917_00530</name>
</gene>
<proteinExistence type="predicted"/>
<dbReference type="EMBL" id="BAAACP010000001">
    <property type="protein sequence ID" value="GAA0860996.1"/>
    <property type="molecule type" value="Genomic_DNA"/>
</dbReference>
<dbReference type="Pfam" id="PF08478">
    <property type="entry name" value="POTRA_1"/>
    <property type="match status" value="1"/>
</dbReference>
<sequence>MKKCKYRINKRGKITIYSFILLIILLIYICISSSIFNLSKVTLKGNDKIVKNDIIKMASIELGNNLFQYNINEIEKNILKNPYINYVKVSRKIPNKLIIEIKENTEDAIIKTGKKYIYIQEGGLILSEKNDITNKNIPIIKGVSLKEKDINSFIKINDDNQDLLIRTLKSLKDNKMLREINIIDIKKNYISIENIDSIKITMKLDENISYNVKRLNEILIDLKSNNIKKGTINLISKEQAVYSP</sequence>
<keyword evidence="5 8" id="KW-1133">Transmembrane helix</keyword>
<dbReference type="Proteomes" id="UP001400965">
    <property type="component" value="Unassembled WGS sequence"/>
</dbReference>
<dbReference type="PROSITE" id="PS51779">
    <property type="entry name" value="POTRA"/>
    <property type="match status" value="1"/>
</dbReference>
<dbReference type="PANTHER" id="PTHR37820:SF1">
    <property type="entry name" value="CELL DIVISION PROTEIN FTSQ"/>
    <property type="match status" value="1"/>
</dbReference>
<evidence type="ECO:0000313" key="11">
    <source>
        <dbReference type="Proteomes" id="UP001400965"/>
    </source>
</evidence>
<evidence type="ECO:0000259" key="9">
    <source>
        <dbReference type="PROSITE" id="PS51779"/>
    </source>
</evidence>
<name>A0ABP3X8A7_9FIRM</name>
<protein>
    <submittedName>
        <fullName evidence="10">FtsQ-type POTRA domain-containing protein</fullName>
    </submittedName>
</protein>
<keyword evidence="7" id="KW-0131">Cell cycle</keyword>
<organism evidence="10 11">
    <name type="scientific">Paraclostridium tenue</name>
    <dbReference type="NCBI Taxonomy" id="1737"/>
    <lineage>
        <taxon>Bacteria</taxon>
        <taxon>Bacillati</taxon>
        <taxon>Bacillota</taxon>
        <taxon>Clostridia</taxon>
        <taxon>Peptostreptococcales</taxon>
        <taxon>Peptostreptococcaceae</taxon>
        <taxon>Paraclostridium</taxon>
    </lineage>
</organism>
<keyword evidence="4 8" id="KW-0812">Transmembrane</keyword>
<keyword evidence="3" id="KW-0132">Cell division</keyword>
<evidence type="ECO:0000256" key="8">
    <source>
        <dbReference type="SAM" id="Phobius"/>
    </source>
</evidence>
<evidence type="ECO:0000256" key="1">
    <source>
        <dbReference type="ARBA" id="ARBA00004370"/>
    </source>
</evidence>
<keyword evidence="11" id="KW-1185">Reference proteome</keyword>
<evidence type="ECO:0000256" key="2">
    <source>
        <dbReference type="ARBA" id="ARBA00022475"/>
    </source>
</evidence>